<dbReference type="Gene3D" id="3.40.50.150">
    <property type="entry name" value="Vaccinia Virus protein VP39"/>
    <property type="match status" value="1"/>
</dbReference>
<sequence>MTKQLQSEVASAPTTSFAARYNRIDKFTEEFAETLVKLSGISHSTLEPLVVFDNACGTGAVSKVLAQTLDEEGWSFAEAMIIDAQDTRLPSGRYTHIFTAFAFNLFPDPKAALREYFRLLQTKGTLAISVWKKCNWFEIVKDALSFLPGNLPLPTQQDEISSLHKKGWDSESCIRGFLEEAGFKDVDASTTEKKSVLPLDEVADACQMIAPFVVSQFWTEEQRDQYAGMVPEAIKKHLAEKFGEGKPGFLEAQVIIAVARKG</sequence>
<dbReference type="GO" id="GO:0008757">
    <property type="term" value="F:S-adenosylmethionine-dependent methyltransferase activity"/>
    <property type="evidence" value="ECO:0007669"/>
    <property type="project" value="InterPro"/>
</dbReference>
<gene>
    <name evidence="2" type="ORF">MPDQ_007916</name>
</gene>
<dbReference type="AlphaFoldDB" id="A0A507QVB8"/>
<accession>A0A507QVB8</accession>
<keyword evidence="3" id="KW-1185">Reference proteome</keyword>
<comment type="caution">
    <text evidence="2">The sequence shown here is derived from an EMBL/GenBank/DDBJ whole genome shotgun (WGS) entry which is preliminary data.</text>
</comment>
<dbReference type="InterPro" id="IPR029063">
    <property type="entry name" value="SAM-dependent_MTases_sf"/>
</dbReference>
<dbReference type="InterPro" id="IPR013216">
    <property type="entry name" value="Methyltransf_11"/>
</dbReference>
<evidence type="ECO:0000313" key="2">
    <source>
        <dbReference type="EMBL" id="TQB70995.1"/>
    </source>
</evidence>
<feature type="domain" description="Methyltransferase type 11" evidence="1">
    <location>
        <begin position="74"/>
        <end position="128"/>
    </location>
</feature>
<dbReference type="Pfam" id="PF08241">
    <property type="entry name" value="Methyltransf_11"/>
    <property type="match status" value="1"/>
</dbReference>
<dbReference type="Proteomes" id="UP000319663">
    <property type="component" value="Unassembled WGS sequence"/>
</dbReference>
<proteinExistence type="predicted"/>
<reference evidence="2 3" key="1">
    <citation type="submission" date="2019-06" db="EMBL/GenBank/DDBJ databases">
        <title>Wine fermentation using esterase from Monascus purpureus.</title>
        <authorList>
            <person name="Geng C."/>
            <person name="Zhang Y."/>
        </authorList>
    </citation>
    <scope>NUCLEOTIDE SEQUENCE [LARGE SCALE GENOMIC DNA]</scope>
    <source>
        <strain evidence="2">HQ1</strain>
    </source>
</reference>
<dbReference type="EMBL" id="VIFY01000090">
    <property type="protein sequence ID" value="TQB70995.1"/>
    <property type="molecule type" value="Genomic_DNA"/>
</dbReference>
<evidence type="ECO:0000313" key="3">
    <source>
        <dbReference type="Proteomes" id="UP000319663"/>
    </source>
</evidence>
<organism evidence="2 3">
    <name type="scientific">Monascus purpureus</name>
    <name type="common">Red mold</name>
    <name type="synonym">Monascus anka</name>
    <dbReference type="NCBI Taxonomy" id="5098"/>
    <lineage>
        <taxon>Eukaryota</taxon>
        <taxon>Fungi</taxon>
        <taxon>Dikarya</taxon>
        <taxon>Ascomycota</taxon>
        <taxon>Pezizomycotina</taxon>
        <taxon>Eurotiomycetes</taxon>
        <taxon>Eurotiomycetidae</taxon>
        <taxon>Eurotiales</taxon>
        <taxon>Aspergillaceae</taxon>
        <taxon>Monascus</taxon>
    </lineage>
</organism>
<dbReference type="STRING" id="5098.A0A507QVB8"/>
<dbReference type="SUPFAM" id="SSF53335">
    <property type="entry name" value="S-adenosyl-L-methionine-dependent methyltransferases"/>
    <property type="match status" value="1"/>
</dbReference>
<name>A0A507QVB8_MONPU</name>
<protein>
    <recommendedName>
        <fullName evidence="1">Methyltransferase type 11 domain-containing protein</fullName>
    </recommendedName>
</protein>
<evidence type="ECO:0000259" key="1">
    <source>
        <dbReference type="Pfam" id="PF08241"/>
    </source>
</evidence>